<feature type="transmembrane region" description="Helical" evidence="13">
    <location>
        <begin position="113"/>
        <end position="132"/>
    </location>
</feature>
<evidence type="ECO:0000256" key="4">
    <source>
        <dbReference type="ARBA" id="ARBA00022538"/>
    </source>
</evidence>
<evidence type="ECO:0000256" key="10">
    <source>
        <dbReference type="ARBA" id="ARBA00023136"/>
    </source>
</evidence>
<evidence type="ECO:0000256" key="12">
    <source>
        <dbReference type="ARBA" id="ARBA00034430"/>
    </source>
</evidence>
<keyword evidence="15" id="KW-1185">Reference proteome</keyword>
<keyword evidence="8 13" id="KW-1133">Transmembrane helix</keyword>
<evidence type="ECO:0000313" key="14">
    <source>
        <dbReference type="EMBL" id="MFD1399098.1"/>
    </source>
</evidence>
<keyword evidence="10 13" id="KW-0472">Membrane</keyword>
<dbReference type="Proteomes" id="UP001597199">
    <property type="component" value="Unassembled WGS sequence"/>
</dbReference>
<feature type="transmembrane region" description="Helical" evidence="13">
    <location>
        <begin position="50"/>
        <end position="68"/>
    </location>
</feature>
<evidence type="ECO:0000256" key="5">
    <source>
        <dbReference type="ARBA" id="ARBA00022692"/>
    </source>
</evidence>
<evidence type="ECO:0000256" key="2">
    <source>
        <dbReference type="ARBA" id="ARBA00006920"/>
    </source>
</evidence>
<dbReference type="RefSeq" id="WP_204118273.1">
    <property type="nucleotide sequence ID" value="NZ_BOLV01000003.1"/>
</dbReference>
<proteinExistence type="inferred from homology"/>
<dbReference type="EMBL" id="JBHTOA010000030">
    <property type="protein sequence ID" value="MFD1399098.1"/>
    <property type="molecule type" value="Genomic_DNA"/>
</dbReference>
<evidence type="ECO:0000256" key="13">
    <source>
        <dbReference type="SAM" id="Phobius"/>
    </source>
</evidence>
<feature type="transmembrane region" description="Helical" evidence="13">
    <location>
        <begin position="12"/>
        <end position="30"/>
    </location>
</feature>
<dbReference type="Pfam" id="PF06736">
    <property type="entry name" value="TMEM175"/>
    <property type="match status" value="1"/>
</dbReference>
<evidence type="ECO:0000256" key="6">
    <source>
        <dbReference type="ARBA" id="ARBA00022826"/>
    </source>
</evidence>
<comment type="catalytic activity">
    <reaction evidence="12">
        <text>K(+)(in) = K(+)(out)</text>
        <dbReference type="Rhea" id="RHEA:29463"/>
        <dbReference type="ChEBI" id="CHEBI:29103"/>
    </reaction>
</comment>
<evidence type="ECO:0000256" key="3">
    <source>
        <dbReference type="ARBA" id="ARBA00022448"/>
    </source>
</evidence>
<protein>
    <submittedName>
        <fullName evidence="14">TMEM175 family protein</fullName>
    </submittedName>
</protein>
<feature type="transmembrane region" description="Helical" evidence="13">
    <location>
        <begin position="89"/>
        <end position="107"/>
    </location>
</feature>
<evidence type="ECO:0000256" key="9">
    <source>
        <dbReference type="ARBA" id="ARBA00023065"/>
    </source>
</evidence>
<keyword evidence="9" id="KW-0406">Ion transport</keyword>
<reference evidence="15" key="1">
    <citation type="journal article" date="2019" name="Int. J. Syst. Evol. Microbiol.">
        <title>The Global Catalogue of Microorganisms (GCM) 10K type strain sequencing project: providing services to taxonomists for standard genome sequencing and annotation.</title>
        <authorList>
            <consortium name="The Broad Institute Genomics Platform"/>
            <consortium name="The Broad Institute Genome Sequencing Center for Infectious Disease"/>
            <person name="Wu L."/>
            <person name="Ma J."/>
        </authorList>
    </citation>
    <scope>NUCLEOTIDE SEQUENCE [LARGE SCALE GENOMIC DNA]</scope>
    <source>
        <strain evidence="15">CCM 9110</strain>
    </source>
</reference>
<dbReference type="InterPro" id="IPR010617">
    <property type="entry name" value="TMEM175-like"/>
</dbReference>
<evidence type="ECO:0000256" key="1">
    <source>
        <dbReference type="ARBA" id="ARBA00004141"/>
    </source>
</evidence>
<keyword evidence="7" id="KW-0630">Potassium</keyword>
<evidence type="ECO:0000256" key="11">
    <source>
        <dbReference type="ARBA" id="ARBA00023303"/>
    </source>
</evidence>
<gene>
    <name evidence="14" type="ORF">ACFQ41_07230</name>
</gene>
<evidence type="ECO:0000313" key="15">
    <source>
        <dbReference type="Proteomes" id="UP001597199"/>
    </source>
</evidence>
<accession>A0ABW4BHS5</accession>
<keyword evidence="11" id="KW-0407">Ion channel</keyword>
<keyword evidence="3" id="KW-0813">Transport</keyword>
<keyword evidence="6" id="KW-0631">Potassium channel</keyword>
<evidence type="ECO:0000256" key="7">
    <source>
        <dbReference type="ARBA" id="ARBA00022958"/>
    </source>
</evidence>
<organism evidence="14 15">
    <name type="scientific">Lacticaseibacillus suilingensis</name>
    <dbReference type="NCBI Taxonomy" id="2799577"/>
    <lineage>
        <taxon>Bacteria</taxon>
        <taxon>Bacillati</taxon>
        <taxon>Bacillota</taxon>
        <taxon>Bacilli</taxon>
        <taxon>Lactobacillales</taxon>
        <taxon>Lactobacillaceae</taxon>
        <taxon>Lacticaseibacillus</taxon>
    </lineage>
</organism>
<comment type="subcellular location">
    <subcellularLocation>
        <location evidence="1">Membrane</location>
        <topology evidence="1">Multi-pass membrane protein</topology>
    </subcellularLocation>
</comment>
<comment type="caution">
    <text evidence="14">The sequence shown here is derived from an EMBL/GenBank/DDBJ whole genome shotgun (WGS) entry which is preliminary data.</text>
</comment>
<keyword evidence="5 13" id="KW-0812">Transmembrane</keyword>
<name>A0ABW4BHS5_9LACO</name>
<comment type="similarity">
    <text evidence="2">Belongs to the TMEM175 family.</text>
</comment>
<keyword evidence="4" id="KW-0633">Potassium transport</keyword>
<sequence length="185" mass="20235">MIQGKTLERLIAFTDAIVAVAITLLVLPLTDFFATLTAGNLATRLQSVTFAHLVLGVLISFFTVFSFWNGHRRTLAPVTELSKSGYWANVLWLLAIVLIPAATRLIVDNTGRLGLMLYTAVLLFGSAVSVWLRHAVNHRVQAADFITSALLVVILGLAWALPGLGSNLFFVLFAALPLHRLVKRK</sequence>
<evidence type="ECO:0000256" key="8">
    <source>
        <dbReference type="ARBA" id="ARBA00022989"/>
    </source>
</evidence>